<dbReference type="InterPro" id="IPR013325">
    <property type="entry name" value="RNA_pol_sigma_r2"/>
</dbReference>
<dbReference type="Gene3D" id="1.10.10.10">
    <property type="entry name" value="Winged helix-like DNA-binding domain superfamily/Winged helix DNA-binding domain"/>
    <property type="match status" value="1"/>
</dbReference>
<gene>
    <name evidence="7" type="ORF">EDB95_1926</name>
</gene>
<dbReference type="Gene3D" id="1.10.1740.10">
    <property type="match status" value="1"/>
</dbReference>
<dbReference type="InterPro" id="IPR014284">
    <property type="entry name" value="RNA_pol_sigma-70_dom"/>
</dbReference>
<feature type="domain" description="RNA polymerase sigma factor 70 region 4 type 2" evidence="6">
    <location>
        <begin position="122"/>
        <end position="169"/>
    </location>
</feature>
<dbReference type="CDD" id="cd06171">
    <property type="entry name" value="Sigma70_r4"/>
    <property type="match status" value="1"/>
</dbReference>
<evidence type="ECO:0000313" key="8">
    <source>
        <dbReference type="Proteomes" id="UP000294498"/>
    </source>
</evidence>
<comment type="similarity">
    <text evidence="1">Belongs to the sigma-70 factor family. ECF subfamily.</text>
</comment>
<evidence type="ECO:0000256" key="1">
    <source>
        <dbReference type="ARBA" id="ARBA00010641"/>
    </source>
</evidence>
<dbReference type="InterPro" id="IPR039425">
    <property type="entry name" value="RNA_pol_sigma-70-like"/>
</dbReference>
<dbReference type="GO" id="GO:0006352">
    <property type="term" value="P:DNA-templated transcription initiation"/>
    <property type="evidence" value="ECO:0007669"/>
    <property type="project" value="InterPro"/>
</dbReference>
<comment type="caution">
    <text evidence="7">The sequence shown here is derived from an EMBL/GenBank/DDBJ whole genome shotgun (WGS) entry which is preliminary data.</text>
</comment>
<evidence type="ECO:0000259" key="5">
    <source>
        <dbReference type="Pfam" id="PF04542"/>
    </source>
</evidence>
<proteinExistence type="inferred from homology"/>
<dbReference type="GO" id="GO:0003677">
    <property type="term" value="F:DNA binding"/>
    <property type="evidence" value="ECO:0007669"/>
    <property type="project" value="InterPro"/>
</dbReference>
<reference evidence="7 8" key="1">
    <citation type="submission" date="2019-03" db="EMBL/GenBank/DDBJ databases">
        <title>Genomic Encyclopedia of Type Strains, Phase IV (KMG-IV): sequencing the most valuable type-strain genomes for metagenomic binning, comparative biology and taxonomic classification.</title>
        <authorList>
            <person name="Goeker M."/>
        </authorList>
    </citation>
    <scope>NUCLEOTIDE SEQUENCE [LARGE SCALE GENOMIC DNA]</scope>
    <source>
        <strain evidence="7 8">DSM 100059</strain>
    </source>
</reference>
<evidence type="ECO:0000256" key="3">
    <source>
        <dbReference type="ARBA" id="ARBA00023082"/>
    </source>
</evidence>
<keyword evidence="8" id="KW-1185">Reference proteome</keyword>
<dbReference type="Pfam" id="PF08281">
    <property type="entry name" value="Sigma70_r4_2"/>
    <property type="match status" value="1"/>
</dbReference>
<dbReference type="NCBIfam" id="TIGR02937">
    <property type="entry name" value="sigma70-ECF"/>
    <property type="match status" value="1"/>
</dbReference>
<dbReference type="PANTHER" id="PTHR43133:SF46">
    <property type="entry name" value="RNA POLYMERASE SIGMA-70 FACTOR ECF SUBFAMILY"/>
    <property type="match status" value="1"/>
</dbReference>
<dbReference type="InterPro" id="IPR013324">
    <property type="entry name" value="RNA_pol_sigma_r3/r4-like"/>
</dbReference>
<dbReference type="AlphaFoldDB" id="A0A4R8DU04"/>
<feature type="domain" description="RNA polymerase sigma-70 region 2" evidence="5">
    <location>
        <begin position="27"/>
        <end position="93"/>
    </location>
</feature>
<keyword evidence="4" id="KW-0804">Transcription</keyword>
<dbReference type="EMBL" id="SODV01000001">
    <property type="protein sequence ID" value="TDX00897.1"/>
    <property type="molecule type" value="Genomic_DNA"/>
</dbReference>
<name>A0A4R8DU04_9BACT</name>
<keyword evidence="2" id="KW-0805">Transcription regulation</keyword>
<dbReference type="GO" id="GO:0016987">
    <property type="term" value="F:sigma factor activity"/>
    <property type="evidence" value="ECO:0007669"/>
    <property type="project" value="UniProtKB-KW"/>
</dbReference>
<keyword evidence="3" id="KW-0731">Sigma factor</keyword>
<dbReference type="RefSeq" id="WP_133992986.1">
    <property type="nucleotide sequence ID" value="NZ_SODV01000001.1"/>
</dbReference>
<dbReference type="OrthoDB" id="655312at2"/>
<organism evidence="7 8">
    <name type="scientific">Dinghuibacter silviterrae</name>
    <dbReference type="NCBI Taxonomy" id="1539049"/>
    <lineage>
        <taxon>Bacteria</taxon>
        <taxon>Pseudomonadati</taxon>
        <taxon>Bacteroidota</taxon>
        <taxon>Chitinophagia</taxon>
        <taxon>Chitinophagales</taxon>
        <taxon>Chitinophagaceae</taxon>
        <taxon>Dinghuibacter</taxon>
    </lineage>
</organism>
<dbReference type="InterPro" id="IPR013249">
    <property type="entry name" value="RNA_pol_sigma70_r4_t2"/>
</dbReference>
<evidence type="ECO:0000313" key="7">
    <source>
        <dbReference type="EMBL" id="TDX00897.1"/>
    </source>
</evidence>
<dbReference type="SUPFAM" id="SSF88659">
    <property type="entry name" value="Sigma3 and sigma4 domains of RNA polymerase sigma factors"/>
    <property type="match status" value="1"/>
</dbReference>
<sequence>MPPLACHTENELARHLMAGDIAAFDEIYRRYFHPVYANALKITREKSLAEDALQEVFITLWEKRTTIDPEKSLAGWLFIICYHQSVNILRKKLRESLLYKKLPQPEEGSMEEELKYGHQWKILENALSSLSPQRRRVFELCKLEGKTYEETAMELRISKHTVKEYLSAAITSIKEYSLHHPESATVLLPIALIFFQ</sequence>
<evidence type="ECO:0000256" key="2">
    <source>
        <dbReference type="ARBA" id="ARBA00023015"/>
    </source>
</evidence>
<dbReference type="PANTHER" id="PTHR43133">
    <property type="entry name" value="RNA POLYMERASE ECF-TYPE SIGMA FACTO"/>
    <property type="match status" value="1"/>
</dbReference>
<protein>
    <submittedName>
        <fullName evidence="7">RNA polymerase sigma-70 factor (ECF subfamily)</fullName>
    </submittedName>
</protein>
<evidence type="ECO:0000256" key="4">
    <source>
        <dbReference type="ARBA" id="ARBA00023163"/>
    </source>
</evidence>
<dbReference type="SUPFAM" id="SSF88946">
    <property type="entry name" value="Sigma2 domain of RNA polymerase sigma factors"/>
    <property type="match status" value="1"/>
</dbReference>
<evidence type="ECO:0000259" key="6">
    <source>
        <dbReference type="Pfam" id="PF08281"/>
    </source>
</evidence>
<accession>A0A4R8DU04</accession>
<dbReference type="InterPro" id="IPR007627">
    <property type="entry name" value="RNA_pol_sigma70_r2"/>
</dbReference>
<dbReference type="Pfam" id="PF04542">
    <property type="entry name" value="Sigma70_r2"/>
    <property type="match status" value="1"/>
</dbReference>
<dbReference type="InterPro" id="IPR036388">
    <property type="entry name" value="WH-like_DNA-bd_sf"/>
</dbReference>
<dbReference type="Proteomes" id="UP000294498">
    <property type="component" value="Unassembled WGS sequence"/>
</dbReference>